<dbReference type="EMBL" id="JAQOWY010001227">
    <property type="protein sequence ID" value="KAK1837481.1"/>
    <property type="molecule type" value="Genomic_DNA"/>
</dbReference>
<dbReference type="Pfam" id="PF00891">
    <property type="entry name" value="Methyltransf_2"/>
    <property type="match status" value="1"/>
</dbReference>
<keyword evidence="3" id="KW-0949">S-adenosyl-L-methionine</keyword>
<name>A0AAD9E9Z8_9PEZI</name>
<dbReference type="GO" id="GO:0008171">
    <property type="term" value="F:O-methyltransferase activity"/>
    <property type="evidence" value="ECO:0007669"/>
    <property type="project" value="InterPro"/>
</dbReference>
<dbReference type="SUPFAM" id="SSF53335">
    <property type="entry name" value="S-adenosyl-L-methionine-dependent methyltransferases"/>
    <property type="match status" value="1"/>
</dbReference>
<dbReference type="InterPro" id="IPR001077">
    <property type="entry name" value="COMT_C"/>
</dbReference>
<dbReference type="AlphaFoldDB" id="A0AAD9E9Z8"/>
<dbReference type="PANTHER" id="PTHR43712">
    <property type="entry name" value="PUTATIVE (AFU_ORTHOLOGUE AFUA_4G14580)-RELATED"/>
    <property type="match status" value="1"/>
</dbReference>
<dbReference type="Gene3D" id="3.40.50.150">
    <property type="entry name" value="Vaccinia Virus protein VP39"/>
    <property type="match status" value="1"/>
</dbReference>
<dbReference type="PANTHER" id="PTHR43712:SF2">
    <property type="entry name" value="O-METHYLTRANSFERASE CICE"/>
    <property type="match status" value="1"/>
</dbReference>
<evidence type="ECO:0000256" key="1">
    <source>
        <dbReference type="ARBA" id="ARBA00022603"/>
    </source>
</evidence>
<dbReference type="Proteomes" id="UP001243330">
    <property type="component" value="Unassembled WGS sequence"/>
</dbReference>
<keyword evidence="2" id="KW-0808">Transferase</keyword>
<dbReference type="InterPro" id="IPR016461">
    <property type="entry name" value="COMT-like"/>
</dbReference>
<proteinExistence type="predicted"/>
<keyword evidence="6" id="KW-1185">Reference proteome</keyword>
<evidence type="ECO:0000256" key="3">
    <source>
        <dbReference type="ARBA" id="ARBA00022691"/>
    </source>
</evidence>
<sequence>MAEVVVGVFALQMLKVYPHLKFVVQDRPESINQGKDEVFPKSAPWALKDGRVTFVDHDFFQRNPVIGADVYWLRRILSSSSSSSRIDATSGSS</sequence>
<gene>
    <name evidence="5" type="ORF">CCHR01_19896</name>
</gene>
<evidence type="ECO:0000313" key="5">
    <source>
        <dbReference type="EMBL" id="KAK1837481.1"/>
    </source>
</evidence>
<feature type="domain" description="O-methyltransferase C-terminal" evidence="4">
    <location>
        <begin position="7"/>
        <end position="78"/>
    </location>
</feature>
<evidence type="ECO:0000313" key="6">
    <source>
        <dbReference type="Proteomes" id="UP001243330"/>
    </source>
</evidence>
<reference evidence="5" key="1">
    <citation type="submission" date="2023-01" db="EMBL/GenBank/DDBJ databases">
        <title>Colletotrichum chrysophilum M932 genome sequence.</title>
        <authorList>
            <person name="Baroncelli R."/>
        </authorList>
    </citation>
    <scope>NUCLEOTIDE SEQUENCE</scope>
    <source>
        <strain evidence="5">M932</strain>
    </source>
</reference>
<organism evidence="5 6">
    <name type="scientific">Colletotrichum chrysophilum</name>
    <dbReference type="NCBI Taxonomy" id="1836956"/>
    <lineage>
        <taxon>Eukaryota</taxon>
        <taxon>Fungi</taxon>
        <taxon>Dikarya</taxon>
        <taxon>Ascomycota</taxon>
        <taxon>Pezizomycotina</taxon>
        <taxon>Sordariomycetes</taxon>
        <taxon>Hypocreomycetidae</taxon>
        <taxon>Glomerellales</taxon>
        <taxon>Glomerellaceae</taxon>
        <taxon>Colletotrichum</taxon>
        <taxon>Colletotrichum gloeosporioides species complex</taxon>
    </lineage>
</organism>
<evidence type="ECO:0000259" key="4">
    <source>
        <dbReference type="Pfam" id="PF00891"/>
    </source>
</evidence>
<evidence type="ECO:0000256" key="2">
    <source>
        <dbReference type="ARBA" id="ARBA00022679"/>
    </source>
</evidence>
<protein>
    <submittedName>
        <fullName evidence="5">O-methyltransferase</fullName>
    </submittedName>
</protein>
<comment type="caution">
    <text evidence="5">The sequence shown here is derived from an EMBL/GenBank/DDBJ whole genome shotgun (WGS) entry which is preliminary data.</text>
</comment>
<dbReference type="GO" id="GO:0032259">
    <property type="term" value="P:methylation"/>
    <property type="evidence" value="ECO:0007669"/>
    <property type="project" value="UniProtKB-KW"/>
</dbReference>
<accession>A0AAD9E9Z8</accession>
<dbReference type="InterPro" id="IPR029063">
    <property type="entry name" value="SAM-dependent_MTases_sf"/>
</dbReference>
<keyword evidence="1" id="KW-0489">Methyltransferase</keyword>
<dbReference type="PROSITE" id="PS51683">
    <property type="entry name" value="SAM_OMT_II"/>
    <property type="match status" value="1"/>
</dbReference>